<proteinExistence type="predicted"/>
<dbReference type="AlphaFoldDB" id="A0AA95HLE6"/>
<gene>
    <name evidence="1" type="ORF">QNN11_00910</name>
</gene>
<name>A0AA95HLE6_9BACT</name>
<reference evidence="1" key="1">
    <citation type="journal article" date="2023" name="Nat. Commun.">
        <title>Identification of a novel Human Milk Oligosaccharides utilization cluster in the infant gut commensal Bacteroides dorei.</title>
        <authorList>
            <person name="Kijner S."/>
            <person name="Ennis D."/>
            <person name="Shmorak S."/>
            <person name="Florentin A."/>
            <person name="Yassour M."/>
        </authorList>
    </citation>
    <scope>NUCLEOTIDE SEQUENCE</scope>
    <source>
        <strain evidence="1">2</strain>
    </source>
</reference>
<evidence type="ECO:0000313" key="1">
    <source>
        <dbReference type="EMBL" id="WHX10182.1"/>
    </source>
</evidence>
<sequence>MGKQQFDSCTGTGVDLACNLYRAVAKVGIWVNMQDGYQGFTITKIIVNNANDKGYCVSTETPNPVETVQYIYPSIPAGAQNQTITYDGLQVTTAYENEIYLPEKVNTTGGNEISLTVHYTYHNKAKVGTIKFRTNGDGDIFDVIRNHSYLFNIKLSTIEIDAELQYQVMDWTEVDNGELDFGDGGGDVRK</sequence>
<protein>
    <submittedName>
        <fullName evidence="1">FimB/Mfa2 family fimbrial subunit</fullName>
    </submittedName>
</protein>
<evidence type="ECO:0000313" key="2">
    <source>
        <dbReference type="Proteomes" id="UP001177934"/>
    </source>
</evidence>
<organism evidence="1 2">
    <name type="scientific">Phocaeicola dorei</name>
    <dbReference type="NCBI Taxonomy" id="357276"/>
    <lineage>
        <taxon>Bacteria</taxon>
        <taxon>Pseudomonadati</taxon>
        <taxon>Bacteroidota</taxon>
        <taxon>Bacteroidia</taxon>
        <taxon>Bacteroidales</taxon>
        <taxon>Bacteroidaceae</taxon>
        <taxon>Phocaeicola</taxon>
    </lineage>
</organism>
<dbReference type="EMBL" id="CP126056">
    <property type="protein sequence ID" value="WHX10182.1"/>
    <property type="molecule type" value="Genomic_DNA"/>
</dbReference>
<dbReference type="Proteomes" id="UP001177934">
    <property type="component" value="Chromosome"/>
</dbReference>
<accession>A0AA95HLE6</accession>